<dbReference type="RefSeq" id="WP_185007583.1">
    <property type="nucleotide sequence ID" value="NZ_BAAAUI010000045.1"/>
</dbReference>
<dbReference type="InterPro" id="IPR046335">
    <property type="entry name" value="LacI/GalR-like_sensor"/>
</dbReference>
<dbReference type="SUPFAM" id="SSF53822">
    <property type="entry name" value="Periplasmic binding protein-like I"/>
    <property type="match status" value="1"/>
</dbReference>
<dbReference type="CDD" id="cd01392">
    <property type="entry name" value="HTH_LacI"/>
    <property type="match status" value="1"/>
</dbReference>
<dbReference type="GO" id="GO:0003700">
    <property type="term" value="F:DNA-binding transcription factor activity"/>
    <property type="evidence" value="ECO:0007669"/>
    <property type="project" value="TreeGrafter"/>
</dbReference>
<evidence type="ECO:0000313" key="6">
    <source>
        <dbReference type="Proteomes" id="UP000533598"/>
    </source>
</evidence>
<dbReference type="InterPro" id="IPR000843">
    <property type="entry name" value="HTH_LacI"/>
</dbReference>
<dbReference type="Gene3D" id="1.10.260.40">
    <property type="entry name" value="lambda repressor-like DNA-binding domains"/>
    <property type="match status" value="1"/>
</dbReference>
<dbReference type="Pfam" id="PF13377">
    <property type="entry name" value="Peripla_BP_3"/>
    <property type="match status" value="1"/>
</dbReference>
<accession>A0A7W7FZH2</accession>
<dbReference type="AlphaFoldDB" id="A0A7W7FZH2"/>
<evidence type="ECO:0000256" key="3">
    <source>
        <dbReference type="ARBA" id="ARBA00023163"/>
    </source>
</evidence>
<reference evidence="5 6" key="1">
    <citation type="submission" date="2020-08" db="EMBL/GenBank/DDBJ databases">
        <title>Sequencing the genomes of 1000 actinobacteria strains.</title>
        <authorList>
            <person name="Klenk H.-P."/>
        </authorList>
    </citation>
    <scope>NUCLEOTIDE SEQUENCE [LARGE SCALE GENOMIC DNA]</scope>
    <source>
        <strain evidence="5 6">DSM 44230</strain>
    </source>
</reference>
<organism evidence="5 6">
    <name type="scientific">Crossiella cryophila</name>
    <dbReference type="NCBI Taxonomy" id="43355"/>
    <lineage>
        <taxon>Bacteria</taxon>
        <taxon>Bacillati</taxon>
        <taxon>Actinomycetota</taxon>
        <taxon>Actinomycetes</taxon>
        <taxon>Pseudonocardiales</taxon>
        <taxon>Pseudonocardiaceae</taxon>
        <taxon>Crossiella</taxon>
    </lineage>
</organism>
<protein>
    <submittedName>
        <fullName evidence="5">DNA-binding LacI/PurR family transcriptional regulator</fullName>
    </submittedName>
</protein>
<dbReference type="Gene3D" id="3.40.50.2300">
    <property type="match status" value="2"/>
</dbReference>
<dbReference type="PROSITE" id="PS50932">
    <property type="entry name" value="HTH_LACI_2"/>
    <property type="match status" value="1"/>
</dbReference>
<name>A0A7W7FZH2_9PSEU</name>
<dbReference type="PROSITE" id="PS00356">
    <property type="entry name" value="HTH_LACI_1"/>
    <property type="match status" value="1"/>
</dbReference>
<keyword evidence="2 5" id="KW-0238">DNA-binding</keyword>
<dbReference type="PANTHER" id="PTHR30146">
    <property type="entry name" value="LACI-RELATED TRANSCRIPTIONAL REPRESSOR"/>
    <property type="match status" value="1"/>
</dbReference>
<dbReference type="PANTHER" id="PTHR30146:SF153">
    <property type="entry name" value="LACTOSE OPERON REPRESSOR"/>
    <property type="match status" value="1"/>
</dbReference>
<comment type="caution">
    <text evidence="5">The sequence shown here is derived from an EMBL/GenBank/DDBJ whole genome shotgun (WGS) entry which is preliminary data.</text>
</comment>
<evidence type="ECO:0000259" key="4">
    <source>
        <dbReference type="PROSITE" id="PS50932"/>
    </source>
</evidence>
<dbReference type="InterPro" id="IPR028082">
    <property type="entry name" value="Peripla_BP_I"/>
</dbReference>
<keyword evidence="3" id="KW-0804">Transcription</keyword>
<evidence type="ECO:0000313" key="5">
    <source>
        <dbReference type="EMBL" id="MBB4681189.1"/>
    </source>
</evidence>
<dbReference type="EMBL" id="JACHMH010000001">
    <property type="protein sequence ID" value="MBB4681189.1"/>
    <property type="molecule type" value="Genomic_DNA"/>
</dbReference>
<proteinExistence type="predicted"/>
<sequence length="338" mass="36020">MGVSLKDVAALAGVSVKTVSNVVNDYTHVSEQTRAKVRQAITELGYQPNLTARHLRYGRSGIIALALPELDIPYFSELARSVIGCAEAQSWAVLIEQTEGVRERELLLASGLRTRTVDGLILSPLALDGEDLARLGTEMPVVLLGERIGPGAADHVVIDNIAAARAATEHLIGLGRRRIAAIGARVVVGQDTSNLRLAGYAQALAAARIPLDPDLVVPVPSYHRPPGAEAMAALLALPEPPDAVFCFNDLLALGALRTLLARGLRVPEDVALVGVDDIEDGRFSTPTLTTIRPDKAQIASVAVQMLLERINGADMPAREFQADFTLEIRESTVGRASD</sequence>
<dbReference type="InterPro" id="IPR010982">
    <property type="entry name" value="Lambda_DNA-bd_dom_sf"/>
</dbReference>
<dbReference type="GO" id="GO:0000976">
    <property type="term" value="F:transcription cis-regulatory region binding"/>
    <property type="evidence" value="ECO:0007669"/>
    <property type="project" value="TreeGrafter"/>
</dbReference>
<dbReference type="CDD" id="cd06267">
    <property type="entry name" value="PBP1_LacI_sugar_binding-like"/>
    <property type="match status" value="1"/>
</dbReference>
<evidence type="ECO:0000256" key="2">
    <source>
        <dbReference type="ARBA" id="ARBA00023125"/>
    </source>
</evidence>
<evidence type="ECO:0000256" key="1">
    <source>
        <dbReference type="ARBA" id="ARBA00023015"/>
    </source>
</evidence>
<dbReference type="SUPFAM" id="SSF47413">
    <property type="entry name" value="lambda repressor-like DNA-binding domains"/>
    <property type="match status" value="1"/>
</dbReference>
<dbReference type="Proteomes" id="UP000533598">
    <property type="component" value="Unassembled WGS sequence"/>
</dbReference>
<dbReference type="Pfam" id="PF00356">
    <property type="entry name" value="LacI"/>
    <property type="match status" value="1"/>
</dbReference>
<feature type="domain" description="HTH lacI-type" evidence="4">
    <location>
        <begin position="3"/>
        <end position="57"/>
    </location>
</feature>
<keyword evidence="6" id="KW-1185">Reference proteome</keyword>
<keyword evidence="1" id="KW-0805">Transcription regulation</keyword>
<gene>
    <name evidence="5" type="ORF">HNR67_007307</name>
</gene>
<dbReference type="SMART" id="SM00354">
    <property type="entry name" value="HTH_LACI"/>
    <property type="match status" value="1"/>
</dbReference>